<dbReference type="Proteomes" id="UP001164286">
    <property type="component" value="Unassembled WGS sequence"/>
</dbReference>
<protein>
    <submittedName>
        <fullName evidence="9">WD-repeat protein</fullName>
    </submittedName>
</protein>
<dbReference type="GO" id="GO:0034388">
    <property type="term" value="C:Pwp2p-containing subcomplex of 90S preribosome"/>
    <property type="evidence" value="ECO:0007669"/>
    <property type="project" value="TreeGrafter"/>
</dbReference>
<dbReference type="EMBL" id="JAKWFO010000003">
    <property type="protein sequence ID" value="KAI9638442.1"/>
    <property type="molecule type" value="Genomic_DNA"/>
</dbReference>
<feature type="compositionally biased region" description="Acidic residues" evidence="8">
    <location>
        <begin position="84"/>
        <end position="112"/>
    </location>
</feature>
<dbReference type="PANTHER" id="PTHR18359:SF0">
    <property type="entry name" value="U3 SMALL NUCLEOLAR RNA-ASSOCIATED PROTEIN 18 HOMOLOG"/>
    <property type="match status" value="1"/>
</dbReference>
<dbReference type="SMART" id="SM00320">
    <property type="entry name" value="WD40"/>
    <property type="match status" value="4"/>
</dbReference>
<evidence type="ECO:0000256" key="1">
    <source>
        <dbReference type="ARBA" id="ARBA00004604"/>
    </source>
</evidence>
<dbReference type="Pfam" id="PF00400">
    <property type="entry name" value="WD40"/>
    <property type="match status" value="1"/>
</dbReference>
<name>A0AA38LW09_9TREE</name>
<evidence type="ECO:0000256" key="7">
    <source>
        <dbReference type="PROSITE-ProRule" id="PRU00221"/>
    </source>
</evidence>
<dbReference type="GO" id="GO:0006364">
    <property type="term" value="P:rRNA processing"/>
    <property type="evidence" value="ECO:0007669"/>
    <property type="project" value="UniProtKB-KW"/>
</dbReference>
<keyword evidence="4" id="KW-0677">Repeat</keyword>
<dbReference type="GeneID" id="77725736"/>
<proteinExistence type="inferred from homology"/>
<evidence type="ECO:0000256" key="6">
    <source>
        <dbReference type="ARBA" id="ARBA00025767"/>
    </source>
</evidence>
<sequence length="618" mass="66402">MANSRAGKPSSRPAPTSFDKDEEELQLEQQLFGQRKKRKIAKKSNGANGAADEEETGLKNVTDRDLFMIDAPVASGSSSSSASESEDGEESEDSEDEQEQESNDEEDGEVDGENAPSDTGSESGGEEEDSEEGGESGEEDVDIILPDDQYDVDAEAADRKKVKAPSKPSAWQDPTDELIGLDLNEIRRLKKLARGKSNSKVGGAELEKRLREQFERLHPRPDWANGRIRTGVPSLSSLFSSTKSFIDATTAMAGSSRPPLPQGKVELQRLRNANQANPTTGKREAQNGGSGVTDFVWHPSARVPVGVVCGGDRRIRFFNIDGHTNPTLLTLHIPALPLTKTTFHPSGSSLLITGTRPYYYTYDLASQKCLRSPRNLFGSSPSASAPQSLTKHAFSPDGSLLAVAGRRGAVSILDWSTSGTGAVVAELKGGRGGKTADLVWGSDGRELEILGGRDGAEVEVWNVGERKIVRKWGDDRAYGGEILRRSRGGDYTAIGSSTGIINLYSSSSLTASRTKSHDANTVSTLQPEPIKSLGHLTTSICAIDFHPSGEMMVGASTGKRDALKMYHLPSATAFGNWPTQTTSLGRVTTTAFSTSGEYLAVGNQKGNVLLWSLKHFSR</sequence>
<dbReference type="SUPFAM" id="SSF50978">
    <property type="entry name" value="WD40 repeat-like"/>
    <property type="match status" value="1"/>
</dbReference>
<evidence type="ECO:0000256" key="4">
    <source>
        <dbReference type="ARBA" id="ARBA00022737"/>
    </source>
</evidence>
<keyword evidence="5" id="KW-0539">Nucleus</keyword>
<comment type="subcellular location">
    <subcellularLocation>
        <location evidence="1">Nucleus</location>
        <location evidence="1">Nucleolus</location>
    </subcellularLocation>
</comment>
<dbReference type="GO" id="GO:0032040">
    <property type="term" value="C:small-subunit processome"/>
    <property type="evidence" value="ECO:0007669"/>
    <property type="project" value="TreeGrafter"/>
</dbReference>
<comment type="caution">
    <text evidence="9">The sequence shown here is derived from an EMBL/GenBank/DDBJ whole genome shotgun (WGS) entry which is preliminary data.</text>
</comment>
<evidence type="ECO:0000256" key="8">
    <source>
        <dbReference type="SAM" id="MobiDB-lite"/>
    </source>
</evidence>
<dbReference type="RefSeq" id="XP_052948219.1">
    <property type="nucleotide sequence ID" value="XM_053086535.1"/>
</dbReference>
<dbReference type="InterPro" id="IPR036322">
    <property type="entry name" value="WD40_repeat_dom_sf"/>
</dbReference>
<dbReference type="InterPro" id="IPR001680">
    <property type="entry name" value="WD40_rpt"/>
</dbReference>
<dbReference type="InterPro" id="IPR045161">
    <property type="entry name" value="Utp18"/>
</dbReference>
<dbReference type="AlphaFoldDB" id="A0AA38LW09"/>
<feature type="region of interest" description="Disordered" evidence="8">
    <location>
        <begin position="1"/>
        <end position="175"/>
    </location>
</feature>
<dbReference type="PROSITE" id="PS50082">
    <property type="entry name" value="WD_REPEATS_2"/>
    <property type="match status" value="1"/>
</dbReference>
<evidence type="ECO:0000313" key="9">
    <source>
        <dbReference type="EMBL" id="KAI9638442.1"/>
    </source>
</evidence>
<dbReference type="InterPro" id="IPR015943">
    <property type="entry name" value="WD40/YVTN_repeat-like_dom_sf"/>
</dbReference>
<evidence type="ECO:0000256" key="5">
    <source>
        <dbReference type="ARBA" id="ARBA00023242"/>
    </source>
</evidence>
<evidence type="ECO:0000256" key="2">
    <source>
        <dbReference type="ARBA" id="ARBA00022552"/>
    </source>
</evidence>
<reference evidence="9" key="1">
    <citation type="journal article" date="2022" name="G3 (Bethesda)">
        <title>High quality genome of the basidiomycete yeast Dioszegia hungarica PDD-24b-2 isolated from cloud water.</title>
        <authorList>
            <person name="Jarrige D."/>
            <person name="Haridas S."/>
            <person name="Bleykasten-Grosshans C."/>
            <person name="Joly M."/>
            <person name="Nadalig T."/>
            <person name="Sancelme M."/>
            <person name="Vuilleumier S."/>
            <person name="Grigoriev I.V."/>
            <person name="Amato P."/>
            <person name="Bringel F."/>
        </authorList>
    </citation>
    <scope>NUCLEOTIDE SEQUENCE</scope>
    <source>
        <strain evidence="9">PDD-24b-2</strain>
    </source>
</reference>
<dbReference type="Gene3D" id="2.130.10.10">
    <property type="entry name" value="YVTN repeat-like/Quinoprotein amine dehydrogenase"/>
    <property type="match status" value="1"/>
</dbReference>
<accession>A0AA38LW09</accession>
<comment type="similarity">
    <text evidence="6">Belongs to the WD repeat UTP18 family.</text>
</comment>
<feature type="compositionally biased region" description="Low complexity" evidence="8">
    <location>
        <begin position="74"/>
        <end position="83"/>
    </location>
</feature>
<evidence type="ECO:0000256" key="3">
    <source>
        <dbReference type="ARBA" id="ARBA00022574"/>
    </source>
</evidence>
<keyword evidence="2" id="KW-0698">rRNA processing</keyword>
<feature type="compositionally biased region" description="Acidic residues" evidence="8">
    <location>
        <begin position="124"/>
        <end position="142"/>
    </location>
</feature>
<organism evidence="9 10">
    <name type="scientific">Dioszegia hungarica</name>
    <dbReference type="NCBI Taxonomy" id="4972"/>
    <lineage>
        <taxon>Eukaryota</taxon>
        <taxon>Fungi</taxon>
        <taxon>Dikarya</taxon>
        <taxon>Basidiomycota</taxon>
        <taxon>Agaricomycotina</taxon>
        <taxon>Tremellomycetes</taxon>
        <taxon>Tremellales</taxon>
        <taxon>Bulleribasidiaceae</taxon>
        <taxon>Dioszegia</taxon>
    </lineage>
</organism>
<feature type="repeat" description="WD" evidence="7">
    <location>
        <begin position="587"/>
        <end position="618"/>
    </location>
</feature>
<evidence type="ECO:0000313" key="10">
    <source>
        <dbReference type="Proteomes" id="UP001164286"/>
    </source>
</evidence>
<keyword evidence="3 7" id="KW-0853">WD repeat</keyword>
<gene>
    <name evidence="9" type="ORF">MKK02DRAFT_22209</name>
</gene>
<dbReference type="FunFam" id="2.130.10.10:FF:000908">
    <property type="entry name" value="U3 small nucleolar RNA-associated protein 18"/>
    <property type="match status" value="1"/>
</dbReference>
<keyword evidence="10" id="KW-1185">Reference proteome</keyword>
<dbReference type="PANTHER" id="PTHR18359">
    <property type="entry name" value="WD-REPEAT PROTEIN-RELATED"/>
    <property type="match status" value="1"/>
</dbReference>